<evidence type="ECO:0000313" key="3">
    <source>
        <dbReference type="Proteomes" id="UP001443914"/>
    </source>
</evidence>
<dbReference type="EMBL" id="JBDFQZ010000005">
    <property type="protein sequence ID" value="KAK9725140.1"/>
    <property type="molecule type" value="Genomic_DNA"/>
</dbReference>
<dbReference type="PANTHER" id="PTHR34970:SF5">
    <property type="entry name" value="PROTEIN, PUTATIVE-RELATED"/>
    <property type="match status" value="1"/>
</dbReference>
<proteinExistence type="predicted"/>
<keyword evidence="3" id="KW-1185">Reference proteome</keyword>
<gene>
    <name evidence="2" type="ORF">RND81_05G124800</name>
</gene>
<name>A0AAW1KRX8_SAPOF</name>
<keyword evidence="1" id="KW-0472">Membrane</keyword>
<feature type="transmembrane region" description="Helical" evidence="1">
    <location>
        <begin position="6"/>
        <end position="24"/>
    </location>
</feature>
<dbReference type="Proteomes" id="UP001443914">
    <property type="component" value="Unassembled WGS sequence"/>
</dbReference>
<protein>
    <submittedName>
        <fullName evidence="2">Uncharacterized protein</fullName>
    </submittedName>
</protein>
<dbReference type="AlphaFoldDB" id="A0AAW1KRX8"/>
<accession>A0AAW1KRX8</accession>
<reference evidence="2" key="1">
    <citation type="submission" date="2024-03" db="EMBL/GenBank/DDBJ databases">
        <title>WGS assembly of Saponaria officinalis var. Norfolk2.</title>
        <authorList>
            <person name="Jenkins J."/>
            <person name="Shu S."/>
            <person name="Grimwood J."/>
            <person name="Barry K."/>
            <person name="Goodstein D."/>
            <person name="Schmutz J."/>
            <person name="Leebens-Mack J."/>
            <person name="Osbourn A."/>
        </authorList>
    </citation>
    <scope>NUCLEOTIDE SEQUENCE [LARGE SCALE GENOMIC DNA]</scope>
    <source>
        <strain evidence="2">JIC</strain>
    </source>
</reference>
<evidence type="ECO:0000313" key="2">
    <source>
        <dbReference type="EMBL" id="KAK9725140.1"/>
    </source>
</evidence>
<keyword evidence="1" id="KW-0812">Transmembrane</keyword>
<evidence type="ECO:0000256" key="1">
    <source>
        <dbReference type="SAM" id="Phobius"/>
    </source>
</evidence>
<sequence length="115" mass="13120">MIRTRLAWFTTGFAVAGISIASLIHRDLSKDRLLLLAQLEDNFGALQARVSSLEFVPRDTSDVQVLFDCSNDVVFVLLLFLIECFEGISDILLDECRFFFEFDRSYNSLTLFLIA</sequence>
<organism evidence="2 3">
    <name type="scientific">Saponaria officinalis</name>
    <name type="common">Common soapwort</name>
    <name type="synonym">Lychnis saponaria</name>
    <dbReference type="NCBI Taxonomy" id="3572"/>
    <lineage>
        <taxon>Eukaryota</taxon>
        <taxon>Viridiplantae</taxon>
        <taxon>Streptophyta</taxon>
        <taxon>Embryophyta</taxon>
        <taxon>Tracheophyta</taxon>
        <taxon>Spermatophyta</taxon>
        <taxon>Magnoliopsida</taxon>
        <taxon>eudicotyledons</taxon>
        <taxon>Gunneridae</taxon>
        <taxon>Pentapetalae</taxon>
        <taxon>Caryophyllales</taxon>
        <taxon>Caryophyllaceae</taxon>
        <taxon>Caryophylleae</taxon>
        <taxon>Saponaria</taxon>
    </lineage>
</organism>
<dbReference type="PANTHER" id="PTHR34970">
    <property type="entry name" value="ABC TRANSPORTER A FAMILY PROTEIN"/>
    <property type="match status" value="1"/>
</dbReference>
<keyword evidence="1" id="KW-1133">Transmembrane helix</keyword>
<comment type="caution">
    <text evidence="2">The sequence shown here is derived from an EMBL/GenBank/DDBJ whole genome shotgun (WGS) entry which is preliminary data.</text>
</comment>